<evidence type="ECO:0000313" key="1">
    <source>
        <dbReference type="EMBL" id="PIW18386.1"/>
    </source>
</evidence>
<dbReference type="SUPFAM" id="SSF53335">
    <property type="entry name" value="S-adenosyl-L-methionine-dependent methyltransferases"/>
    <property type="match status" value="1"/>
</dbReference>
<organism evidence="1 2">
    <name type="scientific">bacterium (Candidatus Blackallbacteria) CG17_big_fil_post_rev_8_21_14_2_50_48_46</name>
    <dbReference type="NCBI Taxonomy" id="2014261"/>
    <lineage>
        <taxon>Bacteria</taxon>
        <taxon>Candidatus Blackallbacteria</taxon>
    </lineage>
</organism>
<reference evidence="1 2" key="1">
    <citation type="submission" date="2017-09" db="EMBL/GenBank/DDBJ databases">
        <title>Depth-based differentiation of microbial function through sediment-hosted aquifers and enrichment of novel symbionts in the deep terrestrial subsurface.</title>
        <authorList>
            <person name="Probst A.J."/>
            <person name="Ladd B."/>
            <person name="Jarett J.K."/>
            <person name="Geller-Mcgrath D.E."/>
            <person name="Sieber C.M."/>
            <person name="Emerson J.B."/>
            <person name="Anantharaman K."/>
            <person name="Thomas B.C."/>
            <person name="Malmstrom R."/>
            <person name="Stieglmeier M."/>
            <person name="Klingl A."/>
            <person name="Woyke T."/>
            <person name="Ryan C.M."/>
            <person name="Banfield J.F."/>
        </authorList>
    </citation>
    <scope>NUCLEOTIDE SEQUENCE [LARGE SCALE GENOMIC DNA]</scope>
    <source>
        <strain evidence="1">CG17_big_fil_post_rev_8_21_14_2_50_48_46</strain>
    </source>
</reference>
<accession>A0A2M7G8F4</accession>
<name>A0A2M7G8F4_9BACT</name>
<comment type="caution">
    <text evidence="1">The sequence shown here is derived from an EMBL/GenBank/DDBJ whole genome shotgun (WGS) entry which is preliminary data.</text>
</comment>
<protein>
    <submittedName>
        <fullName evidence="1">Uncharacterized protein</fullName>
    </submittedName>
</protein>
<gene>
    <name evidence="1" type="ORF">COW36_03585</name>
</gene>
<proteinExistence type="predicted"/>
<dbReference type="InterPro" id="IPR029063">
    <property type="entry name" value="SAM-dependent_MTases_sf"/>
</dbReference>
<evidence type="ECO:0000313" key="2">
    <source>
        <dbReference type="Proteomes" id="UP000231019"/>
    </source>
</evidence>
<dbReference type="Proteomes" id="UP000231019">
    <property type="component" value="Unassembled WGS sequence"/>
</dbReference>
<dbReference type="AlphaFoldDB" id="A0A2M7G8F4"/>
<sequence>MMMSALDSSKCALGGWLWQELTDAQIEFTLFCDPFAGAGRASLFFKRRGFQVFACDVLQTHYWRNRASIENSSDFLTPEHYQAMIAPTDSSVHALFQAWGDHYFTKDEASWLGAWWQNINTYPEFSENANLKALAYHAVYLTMNYWLNYNQSYLQPKPLPAQEVLKHYVQQVNHFVCDNQMPNVSYCMDAYELVPDLPQDSLIWIYPPGMNGLRNTNRKTELAECWTRRTPQINLEGILPPSEQAKLGQPFHDPDSYLQALSQFLDKCQHIRLWMVGHNDAMGVSLEQIEELVQQKRTIWKKGAFEIPYPAAGESYAQNESVLVAVVE</sequence>
<dbReference type="EMBL" id="PFFQ01000012">
    <property type="protein sequence ID" value="PIW18386.1"/>
    <property type="molecule type" value="Genomic_DNA"/>
</dbReference>